<dbReference type="RefSeq" id="WP_382771450.1">
    <property type="nucleotide sequence ID" value="NZ_JBHXED010000003.1"/>
</dbReference>
<dbReference type="EMBL" id="JBHXKZ010000006">
    <property type="protein sequence ID" value="MFD4822796.1"/>
    <property type="molecule type" value="Genomic_DNA"/>
</dbReference>
<reference evidence="3 4" key="1">
    <citation type="submission" date="2024-09" db="EMBL/GenBank/DDBJ databases">
        <title>The Natural Products Discovery Center: Release of the First 8490 Sequenced Strains for Exploring Actinobacteria Biosynthetic Diversity.</title>
        <authorList>
            <person name="Kalkreuter E."/>
            <person name="Kautsar S.A."/>
            <person name="Yang D."/>
            <person name="Bader C.D."/>
            <person name="Teijaro C.N."/>
            <person name="Fluegel L."/>
            <person name="Davis C.M."/>
            <person name="Simpson J.R."/>
            <person name="Lauterbach L."/>
            <person name="Steele A.D."/>
            <person name="Gui C."/>
            <person name="Meng S."/>
            <person name="Li G."/>
            <person name="Viehrig K."/>
            <person name="Ye F."/>
            <person name="Su P."/>
            <person name="Kiefer A.F."/>
            <person name="Nichols A."/>
            <person name="Cepeda A.J."/>
            <person name="Yan W."/>
            <person name="Fan B."/>
            <person name="Jiang Y."/>
            <person name="Adhikari A."/>
            <person name="Zheng C.-J."/>
            <person name="Schuster L."/>
            <person name="Cowan T.M."/>
            <person name="Smanski M.J."/>
            <person name="Chevrette M.G."/>
            <person name="De Carvalho L.P.S."/>
            <person name="Shen B."/>
        </authorList>
    </citation>
    <scope>NUCLEOTIDE SEQUENCE [LARGE SCALE GENOMIC DNA]</scope>
    <source>
        <strain evidence="3 4">NPDC058428</strain>
    </source>
</reference>
<dbReference type="Pfam" id="PF14534">
    <property type="entry name" value="DUF4440"/>
    <property type="match status" value="1"/>
</dbReference>
<dbReference type="Proteomes" id="UP001598352">
    <property type="component" value="Unassembled WGS sequence"/>
</dbReference>
<dbReference type="InterPro" id="IPR032710">
    <property type="entry name" value="NTF2-like_dom_sf"/>
</dbReference>
<proteinExistence type="predicted"/>
<dbReference type="Gene3D" id="3.10.450.50">
    <property type="match status" value="1"/>
</dbReference>
<accession>A0ABW6F4R2</accession>
<evidence type="ECO:0000313" key="3">
    <source>
        <dbReference type="EMBL" id="MFD4822796.1"/>
    </source>
</evidence>
<feature type="domain" description="DUF4440" evidence="2">
    <location>
        <begin position="14"/>
        <end position="121"/>
    </location>
</feature>
<dbReference type="InterPro" id="IPR027843">
    <property type="entry name" value="DUF4440"/>
</dbReference>
<organism evidence="3 4">
    <name type="scientific">Streptomyces rubiginosohelvolus</name>
    <dbReference type="NCBI Taxonomy" id="67362"/>
    <lineage>
        <taxon>Bacteria</taxon>
        <taxon>Bacillati</taxon>
        <taxon>Actinomycetota</taxon>
        <taxon>Actinomycetes</taxon>
        <taxon>Kitasatosporales</taxon>
        <taxon>Streptomycetaceae</taxon>
        <taxon>Streptomyces</taxon>
    </lineage>
</organism>
<feature type="region of interest" description="Disordered" evidence="1">
    <location>
        <begin position="57"/>
        <end position="82"/>
    </location>
</feature>
<protein>
    <submittedName>
        <fullName evidence="3">DUF4440 domain-containing protein</fullName>
    </submittedName>
</protein>
<sequence length="134" mass="14690">MSQETEDVNAAIDAELQLLDPRVRASRALAAPLLDPEFVEVGASGRRWTYEEMLDALPDLDGGSGSGEGDRDGPRFEPSGMGGVVLAPGIVHLTYETDFGGRRARRSSLWRRRDGETGWRMYYHQATPVPTAAE</sequence>
<evidence type="ECO:0000256" key="1">
    <source>
        <dbReference type="SAM" id="MobiDB-lite"/>
    </source>
</evidence>
<gene>
    <name evidence="3" type="ORF">ACFWOQ_09475</name>
</gene>
<dbReference type="SUPFAM" id="SSF54427">
    <property type="entry name" value="NTF2-like"/>
    <property type="match status" value="1"/>
</dbReference>
<keyword evidence="4" id="KW-1185">Reference proteome</keyword>
<name>A0ABW6F4R2_9ACTN</name>
<comment type="caution">
    <text evidence="3">The sequence shown here is derived from an EMBL/GenBank/DDBJ whole genome shotgun (WGS) entry which is preliminary data.</text>
</comment>
<evidence type="ECO:0000313" key="4">
    <source>
        <dbReference type="Proteomes" id="UP001598352"/>
    </source>
</evidence>
<evidence type="ECO:0000259" key="2">
    <source>
        <dbReference type="Pfam" id="PF14534"/>
    </source>
</evidence>